<accession>A0AAE0ZPR4</accession>
<dbReference type="Proteomes" id="UP001283361">
    <property type="component" value="Unassembled WGS sequence"/>
</dbReference>
<gene>
    <name evidence="1" type="ORF">RRG08_009171</name>
</gene>
<dbReference type="AlphaFoldDB" id="A0AAE0ZPR4"/>
<reference evidence="1" key="1">
    <citation type="journal article" date="2023" name="G3 (Bethesda)">
        <title>A reference genome for the long-term kleptoplast-retaining sea slug Elysia crispata morphotype clarki.</title>
        <authorList>
            <person name="Eastman K.E."/>
            <person name="Pendleton A.L."/>
            <person name="Shaikh M.A."/>
            <person name="Suttiyut T."/>
            <person name="Ogas R."/>
            <person name="Tomko P."/>
            <person name="Gavelis G."/>
            <person name="Widhalm J.R."/>
            <person name="Wisecaver J.H."/>
        </authorList>
    </citation>
    <scope>NUCLEOTIDE SEQUENCE</scope>
    <source>
        <strain evidence="1">ECLA1</strain>
    </source>
</reference>
<keyword evidence="2" id="KW-1185">Reference proteome</keyword>
<organism evidence="1 2">
    <name type="scientific">Elysia crispata</name>
    <name type="common">lettuce slug</name>
    <dbReference type="NCBI Taxonomy" id="231223"/>
    <lineage>
        <taxon>Eukaryota</taxon>
        <taxon>Metazoa</taxon>
        <taxon>Spiralia</taxon>
        <taxon>Lophotrochozoa</taxon>
        <taxon>Mollusca</taxon>
        <taxon>Gastropoda</taxon>
        <taxon>Heterobranchia</taxon>
        <taxon>Euthyneura</taxon>
        <taxon>Panpulmonata</taxon>
        <taxon>Sacoglossa</taxon>
        <taxon>Placobranchoidea</taxon>
        <taxon>Plakobranchidae</taxon>
        <taxon>Elysia</taxon>
    </lineage>
</organism>
<comment type="caution">
    <text evidence="1">The sequence shown here is derived from an EMBL/GenBank/DDBJ whole genome shotgun (WGS) entry which is preliminary data.</text>
</comment>
<proteinExistence type="predicted"/>
<feature type="non-terminal residue" evidence="1">
    <location>
        <position position="1"/>
    </location>
</feature>
<evidence type="ECO:0000313" key="1">
    <source>
        <dbReference type="EMBL" id="KAK3773043.1"/>
    </source>
</evidence>
<protein>
    <submittedName>
        <fullName evidence="1">Uncharacterized protein</fullName>
    </submittedName>
</protein>
<dbReference type="EMBL" id="JAWDGP010003562">
    <property type="protein sequence ID" value="KAK3773043.1"/>
    <property type="molecule type" value="Genomic_DNA"/>
</dbReference>
<evidence type="ECO:0000313" key="2">
    <source>
        <dbReference type="Proteomes" id="UP001283361"/>
    </source>
</evidence>
<name>A0AAE0ZPR4_9GAST</name>
<sequence length="108" mass="12348">QRTQAKRLKYITYGHKHGSVINKIHIDLSYSRKGTAHLMRLKVKVDVTHCSFCRSPLSENISINRGTRWTLEIPMVMRKRKTTSILGKSKRDCNLDTSNEESGKTCTG</sequence>